<dbReference type="Gene3D" id="3.10.180.10">
    <property type="entry name" value="2,3-Dihydroxybiphenyl 1,2-Dioxygenase, domain 1"/>
    <property type="match status" value="1"/>
</dbReference>
<evidence type="ECO:0000259" key="2">
    <source>
        <dbReference type="Pfam" id="PF18029"/>
    </source>
</evidence>
<dbReference type="InterPro" id="IPR041581">
    <property type="entry name" value="Glyoxalase_6"/>
</dbReference>
<reference evidence="4" key="1">
    <citation type="journal article" date="2019" name="Int. J. Syst. Evol. Microbiol.">
        <title>The Global Catalogue of Microorganisms (GCM) 10K type strain sequencing project: providing services to taxonomists for standard genome sequencing and annotation.</title>
        <authorList>
            <consortium name="The Broad Institute Genomics Platform"/>
            <consortium name="The Broad Institute Genome Sequencing Center for Infectious Disease"/>
            <person name="Wu L."/>
            <person name="Ma J."/>
        </authorList>
    </citation>
    <scope>NUCLEOTIDE SEQUENCE [LARGE SCALE GENOMIC DNA]</scope>
    <source>
        <strain evidence="4">JCM 12763</strain>
    </source>
</reference>
<dbReference type="Proteomes" id="UP001596242">
    <property type="component" value="Unassembled WGS sequence"/>
</dbReference>
<sequence>MADSPLRINALIVDATDPERLAAFWSKLLGRPVVGRTGPYVWIRRENGLGLGFQRTSEPKSGKNRMHFDITSPDPAAEQQRVQALGGHRLKEYADGGFLVMADPEGNEFCVIPEGPFELDDEGRTDYLAPSTPPSGPEAASAP</sequence>
<dbReference type="RefSeq" id="WP_386407252.1">
    <property type="nucleotide sequence ID" value="NZ_JBHSPT010000137.1"/>
</dbReference>
<dbReference type="PANTHER" id="PTHR35908">
    <property type="entry name" value="HYPOTHETICAL FUSION PROTEIN"/>
    <property type="match status" value="1"/>
</dbReference>
<organism evidence="3 4">
    <name type="scientific">Streptomyces pratens</name>
    <dbReference type="NCBI Taxonomy" id="887456"/>
    <lineage>
        <taxon>Bacteria</taxon>
        <taxon>Bacillati</taxon>
        <taxon>Actinomycetota</taxon>
        <taxon>Actinomycetes</taxon>
        <taxon>Kitasatosporales</taxon>
        <taxon>Streptomycetaceae</taxon>
        <taxon>Streptomyces</taxon>
    </lineage>
</organism>
<gene>
    <name evidence="3" type="ORF">ACFP50_36620</name>
</gene>
<name>A0ABW1MAA1_9ACTN</name>
<dbReference type="Pfam" id="PF18029">
    <property type="entry name" value="Glyoxalase_6"/>
    <property type="match status" value="1"/>
</dbReference>
<dbReference type="EMBL" id="JBHSPT010000137">
    <property type="protein sequence ID" value="MFC6060726.1"/>
    <property type="molecule type" value="Genomic_DNA"/>
</dbReference>
<protein>
    <submittedName>
        <fullName evidence="3">VOC family protein</fullName>
    </submittedName>
</protein>
<keyword evidence="4" id="KW-1185">Reference proteome</keyword>
<dbReference type="CDD" id="cd06587">
    <property type="entry name" value="VOC"/>
    <property type="match status" value="1"/>
</dbReference>
<dbReference type="InterPro" id="IPR029068">
    <property type="entry name" value="Glyas_Bleomycin-R_OHBP_Dase"/>
</dbReference>
<evidence type="ECO:0000313" key="4">
    <source>
        <dbReference type="Proteomes" id="UP001596242"/>
    </source>
</evidence>
<proteinExistence type="predicted"/>
<dbReference type="SUPFAM" id="SSF54593">
    <property type="entry name" value="Glyoxalase/Bleomycin resistance protein/Dihydroxybiphenyl dioxygenase"/>
    <property type="match status" value="1"/>
</dbReference>
<feature type="region of interest" description="Disordered" evidence="1">
    <location>
        <begin position="119"/>
        <end position="143"/>
    </location>
</feature>
<evidence type="ECO:0000313" key="3">
    <source>
        <dbReference type="EMBL" id="MFC6060726.1"/>
    </source>
</evidence>
<comment type="caution">
    <text evidence="3">The sequence shown here is derived from an EMBL/GenBank/DDBJ whole genome shotgun (WGS) entry which is preliminary data.</text>
</comment>
<dbReference type="PANTHER" id="PTHR35908:SF1">
    <property type="entry name" value="CONSERVED PROTEIN"/>
    <property type="match status" value="1"/>
</dbReference>
<evidence type="ECO:0000256" key="1">
    <source>
        <dbReference type="SAM" id="MobiDB-lite"/>
    </source>
</evidence>
<accession>A0ABW1MAA1</accession>
<feature type="domain" description="Glyoxalase-like" evidence="2">
    <location>
        <begin position="11"/>
        <end position="112"/>
    </location>
</feature>